<name>A0A936F1G9_9BACT</name>
<keyword evidence="1" id="KW-0472">Membrane</keyword>
<dbReference type="Proteomes" id="UP000709959">
    <property type="component" value="Unassembled WGS sequence"/>
</dbReference>
<evidence type="ECO:0000256" key="1">
    <source>
        <dbReference type="SAM" id="Phobius"/>
    </source>
</evidence>
<keyword evidence="1" id="KW-1133">Transmembrane helix</keyword>
<dbReference type="EMBL" id="JADKCH010000003">
    <property type="protein sequence ID" value="MBK8572138.1"/>
    <property type="molecule type" value="Genomic_DNA"/>
</dbReference>
<comment type="caution">
    <text evidence="2">The sequence shown here is derived from an EMBL/GenBank/DDBJ whole genome shotgun (WGS) entry which is preliminary data.</text>
</comment>
<dbReference type="AlphaFoldDB" id="A0A936F1G9"/>
<proteinExistence type="predicted"/>
<evidence type="ECO:0000313" key="2">
    <source>
        <dbReference type="EMBL" id="MBK8572138.1"/>
    </source>
</evidence>
<gene>
    <name evidence="2" type="ORF">IPN91_05710</name>
</gene>
<feature type="transmembrane region" description="Helical" evidence="1">
    <location>
        <begin position="20"/>
        <end position="39"/>
    </location>
</feature>
<protein>
    <submittedName>
        <fullName evidence="2">Uncharacterized protein</fullName>
    </submittedName>
</protein>
<reference evidence="2 3" key="1">
    <citation type="submission" date="2020-10" db="EMBL/GenBank/DDBJ databases">
        <title>Connecting structure to function with the recovery of over 1000 high-quality activated sludge metagenome-assembled genomes encoding full-length rRNA genes using long-read sequencing.</title>
        <authorList>
            <person name="Singleton C.M."/>
            <person name="Petriglieri F."/>
            <person name="Kristensen J.M."/>
            <person name="Kirkegaard R.H."/>
            <person name="Michaelsen T.Y."/>
            <person name="Andersen M.H."/>
            <person name="Karst S.M."/>
            <person name="Dueholm M.S."/>
            <person name="Nielsen P.H."/>
            <person name="Albertsen M."/>
        </authorList>
    </citation>
    <scope>NUCLEOTIDE SEQUENCE [LARGE SCALE GENOMIC DNA]</scope>
    <source>
        <strain evidence="2">OdNE_18-Q3-R46-58_MAXAC.008</strain>
    </source>
</reference>
<sequence>MFDLANWRNPETLFLNITNGLLGIATIVLVVWICGSAIYEHRALSHKPNVKH</sequence>
<keyword evidence="1" id="KW-0812">Transmembrane</keyword>
<accession>A0A936F1G9</accession>
<evidence type="ECO:0000313" key="3">
    <source>
        <dbReference type="Proteomes" id="UP000709959"/>
    </source>
</evidence>
<organism evidence="2 3">
    <name type="scientific">Candidatus Geothrix odensensis</name>
    <dbReference type="NCBI Taxonomy" id="2954440"/>
    <lineage>
        <taxon>Bacteria</taxon>
        <taxon>Pseudomonadati</taxon>
        <taxon>Acidobacteriota</taxon>
        <taxon>Holophagae</taxon>
        <taxon>Holophagales</taxon>
        <taxon>Holophagaceae</taxon>
        <taxon>Geothrix</taxon>
    </lineage>
</organism>